<dbReference type="OrthoDB" id="6658808at2"/>
<protein>
    <recommendedName>
        <fullName evidence="4">Lipoprotein</fullName>
    </recommendedName>
</protein>
<reference evidence="2 3" key="1">
    <citation type="submission" date="2018-04" db="EMBL/GenBank/DDBJ databases">
        <title>The genome sequence of Caulobacter sp. 744.</title>
        <authorList>
            <person name="Gao J."/>
            <person name="Sun J."/>
        </authorList>
    </citation>
    <scope>NUCLEOTIDE SEQUENCE [LARGE SCALE GENOMIC DNA]</scope>
    <source>
        <strain evidence="2 3">774</strain>
    </source>
</reference>
<sequence>MKTKIVLAACAAMLSLGACATNTKVATTQLSDASLTCQQIASQDKELDGILEKAQHNKGVSKANVAAVLLFWPAAVGNYMDADKAEELVVKRKAVLKELHTAKSCG</sequence>
<feature type="chain" id="PRO_5015446568" description="Lipoprotein" evidence="1">
    <location>
        <begin position="21"/>
        <end position="106"/>
    </location>
</feature>
<dbReference type="RefSeq" id="WP_109102260.1">
    <property type="nucleotide sequence ID" value="NZ_QDKQ01000061.1"/>
</dbReference>
<comment type="caution">
    <text evidence="2">The sequence shown here is derived from an EMBL/GenBank/DDBJ whole genome shotgun (WGS) entry which is preliminary data.</text>
</comment>
<evidence type="ECO:0000313" key="2">
    <source>
        <dbReference type="EMBL" id="PVM85253.1"/>
    </source>
</evidence>
<evidence type="ECO:0008006" key="4">
    <source>
        <dbReference type="Google" id="ProtNLM"/>
    </source>
</evidence>
<dbReference type="AlphaFoldDB" id="A0A2T9JNI3"/>
<evidence type="ECO:0000256" key="1">
    <source>
        <dbReference type="SAM" id="SignalP"/>
    </source>
</evidence>
<proteinExistence type="predicted"/>
<accession>A0A2T9JNI3</accession>
<name>A0A2T9JNI3_9CAUL</name>
<keyword evidence="1" id="KW-0732">Signal</keyword>
<keyword evidence="3" id="KW-1185">Reference proteome</keyword>
<dbReference type="EMBL" id="QDKQ01000061">
    <property type="protein sequence ID" value="PVM85253.1"/>
    <property type="molecule type" value="Genomic_DNA"/>
</dbReference>
<dbReference type="Proteomes" id="UP000245073">
    <property type="component" value="Unassembled WGS sequence"/>
</dbReference>
<gene>
    <name evidence="2" type="ORF">DDF67_18160</name>
</gene>
<organism evidence="2 3">
    <name type="scientific">Caulobacter endophyticus</name>
    <dbReference type="NCBI Taxonomy" id="2172652"/>
    <lineage>
        <taxon>Bacteria</taxon>
        <taxon>Pseudomonadati</taxon>
        <taxon>Pseudomonadota</taxon>
        <taxon>Alphaproteobacteria</taxon>
        <taxon>Caulobacterales</taxon>
        <taxon>Caulobacteraceae</taxon>
        <taxon>Caulobacter</taxon>
    </lineage>
</organism>
<dbReference type="PROSITE" id="PS51257">
    <property type="entry name" value="PROKAR_LIPOPROTEIN"/>
    <property type="match status" value="1"/>
</dbReference>
<evidence type="ECO:0000313" key="3">
    <source>
        <dbReference type="Proteomes" id="UP000245073"/>
    </source>
</evidence>
<feature type="signal peptide" evidence="1">
    <location>
        <begin position="1"/>
        <end position="20"/>
    </location>
</feature>